<dbReference type="Gene3D" id="2.40.37.10">
    <property type="entry name" value="Lyase, Ornithine Decarboxylase, Chain A, domain 1"/>
    <property type="match status" value="1"/>
</dbReference>
<evidence type="ECO:0000256" key="11">
    <source>
        <dbReference type="ARBA" id="ARBA00023115"/>
    </source>
</evidence>
<feature type="non-terminal residue" evidence="22">
    <location>
        <position position="852"/>
    </location>
</feature>
<dbReference type="CDD" id="cd00622">
    <property type="entry name" value="PLPDE_III_ODC"/>
    <property type="match status" value="1"/>
</dbReference>
<proteinExistence type="inferred from homology"/>
<feature type="domain" description="Photolyase/cryptochrome alpha/beta" evidence="21">
    <location>
        <begin position="55"/>
        <end position="187"/>
    </location>
</feature>
<dbReference type="GO" id="GO:0009650">
    <property type="term" value="P:UV protection"/>
    <property type="evidence" value="ECO:0007669"/>
    <property type="project" value="UniProtKB-ARBA"/>
</dbReference>
<evidence type="ECO:0000313" key="23">
    <source>
        <dbReference type="Proteomes" id="UP000183832"/>
    </source>
</evidence>
<dbReference type="InterPro" id="IPR036155">
    <property type="entry name" value="Crypto/Photolyase_N_sf"/>
</dbReference>
<dbReference type="AlphaFoldDB" id="A0A1J1J1J0"/>
<evidence type="ECO:0000256" key="19">
    <source>
        <dbReference type="ARBA" id="ARBA00083107"/>
    </source>
</evidence>
<dbReference type="SUPFAM" id="SSF48173">
    <property type="entry name" value="Cryptochrome/photolyase FAD-binding domain"/>
    <property type="match status" value="1"/>
</dbReference>
<dbReference type="SUPFAM" id="SSF50621">
    <property type="entry name" value="Alanine racemase C-terminal domain-like"/>
    <property type="match status" value="1"/>
</dbReference>
<evidence type="ECO:0000256" key="7">
    <source>
        <dbReference type="ARBA" id="ARBA00022630"/>
    </source>
</evidence>
<keyword evidence="11" id="KW-0620">Polyamine biosynthesis</keyword>
<evidence type="ECO:0000256" key="2">
    <source>
        <dbReference type="ARBA" id="ARBA00001974"/>
    </source>
</evidence>
<dbReference type="InterPro" id="IPR009006">
    <property type="entry name" value="Ala_racemase/Decarboxylase_C"/>
</dbReference>
<dbReference type="STRING" id="568069.A0A1J1J1J0"/>
<evidence type="ECO:0000256" key="6">
    <source>
        <dbReference type="ARBA" id="ARBA00014046"/>
    </source>
</evidence>
<dbReference type="InterPro" id="IPR022644">
    <property type="entry name" value="De-COase2_N"/>
</dbReference>
<evidence type="ECO:0000256" key="5">
    <source>
        <dbReference type="ARBA" id="ARBA00013149"/>
    </source>
</evidence>
<comment type="similarity">
    <text evidence="3">Belongs to the DNA photolyase class-2 family.</text>
</comment>
<protein>
    <recommendedName>
        <fullName evidence="6">Deoxyribodipyrimidine photo-lyase</fullName>
        <ecNumber evidence="5">4.1.99.3</ecNumber>
    </recommendedName>
    <alternativeName>
        <fullName evidence="15">DNA photolyase</fullName>
    </alternativeName>
    <alternativeName>
        <fullName evidence="19">Photoreactivating enzyme</fullName>
    </alternativeName>
</protein>
<evidence type="ECO:0000256" key="14">
    <source>
        <dbReference type="ARBA" id="ARBA00023239"/>
    </source>
</evidence>
<dbReference type="GO" id="GO:0000719">
    <property type="term" value="P:photoreactive repair"/>
    <property type="evidence" value="ECO:0007669"/>
    <property type="project" value="TreeGrafter"/>
</dbReference>
<evidence type="ECO:0000256" key="1">
    <source>
        <dbReference type="ARBA" id="ARBA00001933"/>
    </source>
</evidence>
<keyword evidence="7" id="KW-0285">Flavoprotein</keyword>
<keyword evidence="14" id="KW-0456">Lyase</keyword>
<dbReference type="SUPFAM" id="SSF52425">
    <property type="entry name" value="Cryptochrome/photolyase, N-terminal domain"/>
    <property type="match status" value="1"/>
</dbReference>
<keyword evidence="12" id="KW-0238">DNA-binding</keyword>
<comment type="function">
    <text evidence="17">Catalyzes the first and rate-limiting step of polyamine biosynthesis that converts ornithine into putrescine, which is the precursor for the polyamines, spermidine and spermine. Polyamines are essential for cell proliferation and are implicated in cellular processes, ranging from DNA replication to apoptosis.</text>
</comment>
<dbReference type="PROSITE" id="PS51645">
    <property type="entry name" value="PHR_CRY_ALPHA_BETA"/>
    <property type="match status" value="1"/>
</dbReference>
<evidence type="ECO:0000256" key="18">
    <source>
        <dbReference type="ARBA" id="ARBA00059220"/>
    </source>
</evidence>
<evidence type="ECO:0000256" key="12">
    <source>
        <dbReference type="ARBA" id="ARBA00023125"/>
    </source>
</evidence>
<evidence type="ECO:0000256" key="10">
    <source>
        <dbReference type="ARBA" id="ARBA00022898"/>
    </source>
</evidence>
<feature type="modified residue" description="N6-(pyridoxal phosphate)lysine" evidence="20">
    <location>
        <position position="552"/>
    </location>
</feature>
<dbReference type="Proteomes" id="UP000183832">
    <property type="component" value="Unassembled WGS sequence"/>
</dbReference>
<evidence type="ECO:0000256" key="8">
    <source>
        <dbReference type="ARBA" id="ARBA00022763"/>
    </source>
</evidence>
<dbReference type="InterPro" id="IPR000183">
    <property type="entry name" value="Orn/DAP/Arg_de-COase"/>
</dbReference>
<dbReference type="Pfam" id="PF00875">
    <property type="entry name" value="DNA_photolyase"/>
    <property type="match status" value="1"/>
</dbReference>
<organism evidence="22 23">
    <name type="scientific">Clunio marinus</name>
    <dbReference type="NCBI Taxonomy" id="568069"/>
    <lineage>
        <taxon>Eukaryota</taxon>
        <taxon>Metazoa</taxon>
        <taxon>Ecdysozoa</taxon>
        <taxon>Arthropoda</taxon>
        <taxon>Hexapoda</taxon>
        <taxon>Insecta</taxon>
        <taxon>Pterygota</taxon>
        <taxon>Neoptera</taxon>
        <taxon>Endopterygota</taxon>
        <taxon>Diptera</taxon>
        <taxon>Nematocera</taxon>
        <taxon>Chironomoidea</taxon>
        <taxon>Chironomidae</taxon>
        <taxon>Clunio</taxon>
    </lineage>
</organism>
<dbReference type="OrthoDB" id="496749at2759"/>
<comment type="catalytic activity">
    <reaction evidence="16">
        <text>cyclobutadipyrimidine (in DNA) = 2 pyrimidine residues (in DNA).</text>
        <dbReference type="EC" id="4.1.99.3"/>
    </reaction>
</comment>
<dbReference type="PRINTS" id="PR01182">
    <property type="entry name" value="ORNDCRBXLASE"/>
</dbReference>
<comment type="cofactor">
    <cofactor evidence="2">
        <name>FAD</name>
        <dbReference type="ChEBI" id="CHEBI:57692"/>
    </cofactor>
</comment>
<evidence type="ECO:0000259" key="21">
    <source>
        <dbReference type="PROSITE" id="PS51645"/>
    </source>
</evidence>
<dbReference type="PROSITE" id="PS00878">
    <property type="entry name" value="ODR_DC_2_1"/>
    <property type="match status" value="1"/>
</dbReference>
<keyword evidence="23" id="KW-1185">Reference proteome</keyword>
<dbReference type="NCBIfam" id="TIGR00591">
    <property type="entry name" value="phr2"/>
    <property type="match status" value="1"/>
</dbReference>
<name>A0A1J1J1J0_9DIPT</name>
<keyword evidence="8" id="KW-0227">DNA damage</keyword>
<dbReference type="FunFam" id="3.40.50.620:FF:000110">
    <property type="entry name" value="Deoxyribodipyrimidine photolyase"/>
    <property type="match status" value="1"/>
</dbReference>
<dbReference type="FunFam" id="1.25.40.80:FF:000004">
    <property type="entry name" value="Deoxyribodipyrimidine photolyase"/>
    <property type="match status" value="1"/>
</dbReference>
<evidence type="ECO:0000256" key="17">
    <source>
        <dbReference type="ARBA" id="ARBA00037173"/>
    </source>
</evidence>
<evidence type="ECO:0000256" key="20">
    <source>
        <dbReference type="PIRSR" id="PIRSR600183-50"/>
    </source>
</evidence>
<dbReference type="InterPro" id="IPR006050">
    <property type="entry name" value="DNA_photolyase_N"/>
</dbReference>
<dbReference type="InterPro" id="IPR052219">
    <property type="entry name" value="Photolyase_Class-2"/>
</dbReference>
<comment type="cofactor">
    <cofactor evidence="1 20">
        <name>pyridoxal 5'-phosphate</name>
        <dbReference type="ChEBI" id="CHEBI:597326"/>
    </cofactor>
</comment>
<keyword evidence="9" id="KW-0274">FAD</keyword>
<dbReference type="InterPro" id="IPR029066">
    <property type="entry name" value="PLP-binding_barrel"/>
</dbReference>
<accession>A0A1J1J1J0</accession>
<evidence type="ECO:0000256" key="15">
    <source>
        <dbReference type="ARBA" id="ARBA00031671"/>
    </source>
</evidence>
<comment type="similarity">
    <text evidence="4">Belongs to the Orn/Lys/Arg decarboxylase class-II family.</text>
</comment>
<dbReference type="EMBL" id="CVRI01000066">
    <property type="protein sequence ID" value="CRL06263.1"/>
    <property type="molecule type" value="Genomic_DNA"/>
</dbReference>
<dbReference type="FunFam" id="1.10.579.10:FF:000002">
    <property type="entry name" value="Deoxyribodipyrimidine photolyase"/>
    <property type="match status" value="1"/>
</dbReference>
<dbReference type="Gene3D" id="1.10.579.10">
    <property type="entry name" value="DNA Cyclobutane Dipyrimidine Photolyase, subunit A, domain 3"/>
    <property type="match status" value="1"/>
</dbReference>
<dbReference type="GO" id="GO:0003904">
    <property type="term" value="F:deoxyribodipyrimidine photo-lyase activity"/>
    <property type="evidence" value="ECO:0007669"/>
    <property type="project" value="UniProtKB-EC"/>
</dbReference>
<dbReference type="EC" id="4.1.99.3" evidence="5"/>
<dbReference type="GO" id="GO:0006596">
    <property type="term" value="P:polyamine biosynthetic process"/>
    <property type="evidence" value="ECO:0007669"/>
    <property type="project" value="UniProtKB-KW"/>
</dbReference>
<dbReference type="InterPro" id="IPR002433">
    <property type="entry name" value="Orn_de-COase"/>
</dbReference>
<dbReference type="Pfam" id="PF02784">
    <property type="entry name" value="Orn_Arg_deC_N"/>
    <property type="match status" value="1"/>
</dbReference>
<evidence type="ECO:0000313" key="22">
    <source>
        <dbReference type="EMBL" id="CRL06263.1"/>
    </source>
</evidence>
<dbReference type="PANTHER" id="PTHR10211">
    <property type="entry name" value="DEOXYRIBODIPYRIMIDINE PHOTOLYASE"/>
    <property type="match status" value="1"/>
</dbReference>
<keyword evidence="13" id="KW-0234">DNA repair</keyword>
<evidence type="ECO:0000256" key="4">
    <source>
        <dbReference type="ARBA" id="ARBA00008872"/>
    </source>
</evidence>
<dbReference type="InterPro" id="IPR014729">
    <property type="entry name" value="Rossmann-like_a/b/a_fold"/>
</dbReference>
<dbReference type="FunFam" id="3.20.20.10:FF:000005">
    <property type="entry name" value="Ornithine decarboxylase"/>
    <property type="match status" value="1"/>
</dbReference>
<comment type="function">
    <text evidence="18">Involved in repair of UV radiation-induced DNA damage. Catalyzes the light-dependent monomerization (300-600 nm) of cyclobutyl pyrimidine dimers (in cis-syn configuration), which are formed between adjacent bases on the same DNA strand upon exposure to ultraviolet radiation.</text>
</comment>
<reference evidence="22 23" key="1">
    <citation type="submission" date="2015-04" db="EMBL/GenBank/DDBJ databases">
        <authorList>
            <person name="Syromyatnikov M.Y."/>
            <person name="Popov V.N."/>
        </authorList>
    </citation>
    <scope>NUCLEOTIDE SEQUENCE [LARGE SCALE GENOMIC DNA]</scope>
</reference>
<gene>
    <name evidence="22" type="ORF">CLUMA_CG018945</name>
</gene>
<keyword evidence="10 20" id="KW-0663">Pyridoxal phosphate</keyword>
<dbReference type="Gene3D" id="3.20.20.10">
    <property type="entry name" value="Alanine racemase"/>
    <property type="match status" value="1"/>
</dbReference>
<evidence type="ECO:0000256" key="9">
    <source>
        <dbReference type="ARBA" id="ARBA00022827"/>
    </source>
</evidence>
<dbReference type="GO" id="GO:0016831">
    <property type="term" value="F:carboxy-lyase activity"/>
    <property type="evidence" value="ECO:0007669"/>
    <property type="project" value="UniProtKB-ARBA"/>
</dbReference>
<sequence length="852" mass="98624">MYQFVETRAASTSANALILLQNNRSKVGKSVLDFPLNRKRLKLLNEAKQFSERSTGIAYWMSRNQRVQDNWALLYAQELGLRSSLPIHVIFCLAESFLEATIRHFKFMIEGLKEVQNDCENLNINFHLLRGNAGDEVPKFVKDHNIGTLICDMSPLRIHRQWVEDIKKNISPDVPFVQIDAYNVVPVWVTSDKEEPAAYALRNKLMPKLKEFLTEFPPLIRHPHKAKSPAASIDWNRVISSLKVDRLVPEVTWIKPGYKAAVSMLDTFIKERLRNYAKLRNDPVQCHKAVSNLSPYFHFGQLSPQRAMIEVEKSREKSKENVESFFNEAVIWRELAENLCYYNKDYDNFNGAKDWAKATLRSHLKDKREYIYSLKEFEDGKTHDNMWNAAQLEMKVTGKMAGYMRMYWAKKILEWSETPEDAIKTTVYLNDRYSLDGRDPNGYLGIMWSIAGINDRPFTERNVIGKIRYMSYHACFQKFDGKAYVAKHCGGAVYKKINDKMNYQDKVKEIIERKNLDQDDDAFFIYNVNNVIKQQQMWVQQIPRVTPYFAVKCNNRKAVLSTMALLGNGFDCASKLEINKILKLGVQPDKIIFANPIKQISHIKFARKVKVNKMTFDCYEELLKIKEHHPKAEVILRIRFDAEKCLISYGRKFGCDPIKEAPDLILKCKYLKLNLIGIAFHAGSNCDDFKVFQKALAVIRKLFDYSMEIGIRMNFIDIGGGFVGDDLQLMEKYSDDINTGIDKYFNDDNYTIISEPGRYFVSSAFTLFCKVIAKKDRKDSMGHLTSIDYYINDGIFGSFLGKFLGKTLNNQMFEVFQSSKEHENVYKSTIWGQTCDIIDVVADRIYLPLLTV</sequence>
<dbReference type="GO" id="GO:0003677">
    <property type="term" value="F:DNA binding"/>
    <property type="evidence" value="ECO:0007669"/>
    <property type="project" value="UniProtKB-KW"/>
</dbReference>
<evidence type="ECO:0000256" key="13">
    <source>
        <dbReference type="ARBA" id="ARBA00023204"/>
    </source>
</evidence>
<dbReference type="PRINTS" id="PR01179">
    <property type="entry name" value="ODADCRBXLASE"/>
</dbReference>
<evidence type="ECO:0000256" key="16">
    <source>
        <dbReference type="ARBA" id="ARBA00033999"/>
    </source>
</evidence>
<dbReference type="InterPro" id="IPR036134">
    <property type="entry name" value="Crypto/Photolyase_FAD-like_sf"/>
</dbReference>
<dbReference type="SUPFAM" id="SSF51419">
    <property type="entry name" value="PLP-binding barrel"/>
    <property type="match status" value="1"/>
</dbReference>
<dbReference type="InterPro" id="IPR008148">
    <property type="entry name" value="DNA_photolyase_2"/>
</dbReference>
<evidence type="ECO:0000256" key="3">
    <source>
        <dbReference type="ARBA" id="ARBA00006409"/>
    </source>
</evidence>
<dbReference type="PANTHER" id="PTHR10211:SF0">
    <property type="entry name" value="DEOXYRIBODIPYRIMIDINE PHOTO-LYASE"/>
    <property type="match status" value="1"/>
</dbReference>
<dbReference type="Gene3D" id="3.40.50.620">
    <property type="entry name" value="HUPs"/>
    <property type="match status" value="1"/>
</dbReference>
<dbReference type="Gene3D" id="1.25.40.80">
    <property type="match status" value="1"/>
</dbReference>
<dbReference type="InterPro" id="IPR022653">
    <property type="entry name" value="De-COase2_pyr-phos_BS"/>
</dbReference>
<feature type="active site" description="Proton donor" evidence="20">
    <location>
        <position position="835"/>
    </location>
</feature>